<sequence length="77" mass="9122">MKNKEKIKELGDANLINKISELQIYLSNQRILNQTTVDLSEENRILDLILHAKYHFLYDEAKYRHARSKYSNSVITQ</sequence>
<dbReference type="GeneID" id="93221117"/>
<evidence type="ECO:0000313" key="1">
    <source>
        <dbReference type="EMBL" id="QIH23444.1"/>
    </source>
</evidence>
<dbReference type="InterPro" id="IPR019644">
    <property type="entry name" value="DUF2508"/>
</dbReference>
<dbReference type="RefSeq" id="WP_006728916.1">
    <property type="nucleotide sequence ID" value="NZ_CABKQA010000002.1"/>
</dbReference>
<gene>
    <name evidence="1" type="ORF">G6Z83_01515</name>
</gene>
<dbReference type="AlphaFoldDB" id="A0A6G7B8F5"/>
<name>A0A6G7B8F5_9LACO</name>
<evidence type="ECO:0000313" key="2">
    <source>
        <dbReference type="Proteomes" id="UP000501676"/>
    </source>
</evidence>
<dbReference type="EMBL" id="CP049228">
    <property type="protein sequence ID" value="QIH23444.1"/>
    <property type="molecule type" value="Genomic_DNA"/>
</dbReference>
<protein>
    <submittedName>
        <fullName evidence="1">YaaL family protein</fullName>
    </submittedName>
</protein>
<dbReference type="Pfam" id="PF10704">
    <property type="entry name" value="DUF2508"/>
    <property type="match status" value="1"/>
</dbReference>
<dbReference type="Proteomes" id="UP000501676">
    <property type="component" value="Chromosome"/>
</dbReference>
<accession>A0A6G7B8F5</accession>
<proteinExistence type="predicted"/>
<organism evidence="1 2">
    <name type="scientific">Lactobacillus iners</name>
    <dbReference type="NCBI Taxonomy" id="147802"/>
    <lineage>
        <taxon>Bacteria</taxon>
        <taxon>Bacillati</taxon>
        <taxon>Bacillota</taxon>
        <taxon>Bacilli</taxon>
        <taxon>Lactobacillales</taxon>
        <taxon>Lactobacillaceae</taxon>
        <taxon>Lactobacillus</taxon>
    </lineage>
</organism>
<reference evidence="1 2" key="1">
    <citation type="submission" date="2020-02" db="EMBL/GenBank/DDBJ databases">
        <title>Complete genome sequences of six Lactobacillus iners strains isolated from the human vagina.</title>
        <authorList>
            <person name="France M.T."/>
            <person name="Rutt L."/>
            <person name="Narina S."/>
            <person name="Arbaugh S."/>
            <person name="Humphrys M.S."/>
            <person name="Ma B."/>
            <person name="Hayward M.R."/>
            <person name="Relman D."/>
            <person name="Kwon D.S."/>
            <person name="Ravel J."/>
        </authorList>
    </citation>
    <scope>NUCLEOTIDE SEQUENCE [LARGE SCALE GENOMIC DNA]</scope>
    <source>
        <strain evidence="1 2">C0210C1</strain>
    </source>
</reference>